<proteinExistence type="predicted"/>
<feature type="region of interest" description="Disordered" evidence="1">
    <location>
        <begin position="1"/>
        <end position="45"/>
    </location>
</feature>
<evidence type="ECO:0000256" key="1">
    <source>
        <dbReference type="SAM" id="MobiDB-lite"/>
    </source>
</evidence>
<accession>A0A1F6CLW6</accession>
<protein>
    <submittedName>
        <fullName evidence="2">Uncharacterized protein</fullName>
    </submittedName>
</protein>
<feature type="compositionally biased region" description="Basic and acidic residues" evidence="1">
    <location>
        <begin position="1"/>
        <end position="11"/>
    </location>
</feature>
<dbReference type="EMBL" id="MFKW01000059">
    <property type="protein sequence ID" value="OGG49991.1"/>
    <property type="molecule type" value="Genomic_DNA"/>
</dbReference>
<gene>
    <name evidence="2" type="ORF">A2704_06320</name>
</gene>
<dbReference type="Proteomes" id="UP000176445">
    <property type="component" value="Unassembled WGS sequence"/>
</dbReference>
<organism evidence="2 3">
    <name type="scientific">Candidatus Kaiserbacteria bacterium RIFCSPHIGHO2_01_FULL_54_36b</name>
    <dbReference type="NCBI Taxonomy" id="1798483"/>
    <lineage>
        <taxon>Bacteria</taxon>
        <taxon>Candidatus Kaiseribacteriota</taxon>
    </lineage>
</organism>
<comment type="caution">
    <text evidence="2">The sequence shown here is derived from an EMBL/GenBank/DDBJ whole genome shotgun (WGS) entry which is preliminary data.</text>
</comment>
<feature type="compositionally biased region" description="Basic and acidic residues" evidence="1">
    <location>
        <begin position="30"/>
        <end position="43"/>
    </location>
</feature>
<reference evidence="2 3" key="1">
    <citation type="journal article" date="2016" name="Nat. Commun.">
        <title>Thousands of microbial genomes shed light on interconnected biogeochemical processes in an aquifer system.</title>
        <authorList>
            <person name="Anantharaman K."/>
            <person name="Brown C.T."/>
            <person name="Hug L.A."/>
            <person name="Sharon I."/>
            <person name="Castelle C.J."/>
            <person name="Probst A.J."/>
            <person name="Thomas B.C."/>
            <person name="Singh A."/>
            <person name="Wilkins M.J."/>
            <person name="Karaoz U."/>
            <person name="Brodie E.L."/>
            <person name="Williams K.H."/>
            <person name="Hubbard S.S."/>
            <person name="Banfield J.F."/>
        </authorList>
    </citation>
    <scope>NUCLEOTIDE SEQUENCE [LARGE SCALE GENOMIC DNA]</scope>
</reference>
<sequence length="119" mass="13303">MGENGEGKKGEGMSSLSQRAQLLRKNPGRKAAETPREPEHGVSETEQAARYFISLAYAWKDQVGVNEKTVSDAEKEFMGKEIPELEALALSRPDNWQNIPERWVALARVLAGKYADRTE</sequence>
<evidence type="ECO:0000313" key="3">
    <source>
        <dbReference type="Proteomes" id="UP000176445"/>
    </source>
</evidence>
<dbReference type="AlphaFoldDB" id="A0A1F6CLW6"/>
<name>A0A1F6CLW6_9BACT</name>
<evidence type="ECO:0000313" key="2">
    <source>
        <dbReference type="EMBL" id="OGG49991.1"/>
    </source>
</evidence>